<gene>
    <name evidence="2" type="ORF">ACFPIH_32000</name>
</gene>
<dbReference type="SUPFAM" id="SSF88723">
    <property type="entry name" value="PIN domain-like"/>
    <property type="match status" value="1"/>
</dbReference>
<dbReference type="RefSeq" id="WP_381180570.1">
    <property type="nucleotide sequence ID" value="NZ_JBHSFK010000024.1"/>
</dbReference>
<evidence type="ECO:0000313" key="3">
    <source>
        <dbReference type="Proteomes" id="UP001595839"/>
    </source>
</evidence>
<feature type="domain" description="DUF4935" evidence="1">
    <location>
        <begin position="2"/>
        <end position="162"/>
    </location>
</feature>
<protein>
    <submittedName>
        <fullName evidence="2">PIN domain-containing protein</fullName>
    </submittedName>
</protein>
<keyword evidence="3" id="KW-1185">Reference proteome</keyword>
<dbReference type="InterPro" id="IPR032557">
    <property type="entry name" value="DUF4935"/>
</dbReference>
<organism evidence="2 3">
    <name type="scientific">Streptomyces vulcanius</name>
    <dbReference type="NCBI Taxonomy" id="1441876"/>
    <lineage>
        <taxon>Bacteria</taxon>
        <taxon>Bacillati</taxon>
        <taxon>Actinomycetota</taxon>
        <taxon>Actinomycetes</taxon>
        <taxon>Kitasatosporales</taxon>
        <taxon>Streptomycetaceae</taxon>
        <taxon>Streptomyces</taxon>
    </lineage>
</organism>
<evidence type="ECO:0000259" key="1">
    <source>
        <dbReference type="Pfam" id="PF16289"/>
    </source>
</evidence>
<name>A0ABV9AW17_9ACTN</name>
<dbReference type="Pfam" id="PF16289">
    <property type="entry name" value="PIN_12"/>
    <property type="match status" value="1"/>
</dbReference>
<dbReference type="InterPro" id="IPR029060">
    <property type="entry name" value="PIN-like_dom_sf"/>
</dbReference>
<dbReference type="Gene3D" id="3.40.50.1010">
    <property type="entry name" value="5'-nuclease"/>
    <property type="match status" value="1"/>
</dbReference>
<reference evidence="3" key="1">
    <citation type="journal article" date="2019" name="Int. J. Syst. Evol. Microbiol.">
        <title>The Global Catalogue of Microorganisms (GCM) 10K type strain sequencing project: providing services to taxonomists for standard genome sequencing and annotation.</title>
        <authorList>
            <consortium name="The Broad Institute Genomics Platform"/>
            <consortium name="The Broad Institute Genome Sequencing Center for Infectious Disease"/>
            <person name="Wu L."/>
            <person name="Ma J."/>
        </authorList>
    </citation>
    <scope>NUCLEOTIDE SEQUENCE [LARGE SCALE GENOMIC DNA]</scope>
    <source>
        <strain evidence="3">CGMCC 4.7177</strain>
    </source>
</reference>
<comment type="caution">
    <text evidence="2">The sequence shown here is derived from an EMBL/GenBank/DDBJ whole genome shotgun (WGS) entry which is preliminary data.</text>
</comment>
<evidence type="ECO:0000313" key="2">
    <source>
        <dbReference type="EMBL" id="MFC4504082.1"/>
    </source>
</evidence>
<dbReference type="Proteomes" id="UP001595839">
    <property type="component" value="Unassembled WGS sequence"/>
</dbReference>
<accession>A0ABV9AW17</accession>
<sequence>MIILDTNILWGLTPEDGSTDLLRAIRAVGGERVAVPWMVMEELAAQQALKYQEQHARAAEAVKALREATPWGLDVPLGPCEPEEVRKHWRRQWDTVVEVIPTSSQAFQEAAFREANQLRPCRMVKGLKIGSRDAAIWLTAVEYAQAHPEERVYFVSGNNKDFGDGAAYPAPMDKDVAGMTDRFRLLPSMADVVAEFAIETTTDEAAVRALLEQPSTGSQLVDAATRHGWLPMDGSFECTISGGPGSDPLIVAADGWLSGGRVSVSEIQSMRSYRFGQQEWCAAVVTWRLTGVILLDGATTWAGCSLTASVLLALNGSEPRLTILRADTPQPLSRDIFLSFDLPRIKLSRPEEDAAEVMRASVAASQTPVDLHPLRGPRAYEGAWVRARRAQ</sequence>
<proteinExistence type="predicted"/>
<dbReference type="EMBL" id="JBHSFK010000024">
    <property type="protein sequence ID" value="MFC4504082.1"/>
    <property type="molecule type" value="Genomic_DNA"/>
</dbReference>